<evidence type="ECO:0000256" key="1">
    <source>
        <dbReference type="SAM" id="MobiDB-lite"/>
    </source>
</evidence>
<dbReference type="InterPro" id="IPR021812">
    <property type="entry name" value="DUF3391"/>
</dbReference>
<dbReference type="Gene3D" id="1.10.3210.10">
    <property type="entry name" value="Hypothetical protein af1432"/>
    <property type="match status" value="1"/>
</dbReference>
<keyword evidence="4" id="KW-1185">Reference proteome</keyword>
<dbReference type="Pfam" id="PF13487">
    <property type="entry name" value="HD_5"/>
    <property type="match status" value="1"/>
</dbReference>
<dbReference type="EMBL" id="JACCKA010000030">
    <property type="protein sequence ID" value="NZA25625.1"/>
    <property type="molecule type" value="Genomic_DNA"/>
</dbReference>
<dbReference type="PANTHER" id="PTHR43155:SF2">
    <property type="entry name" value="CYCLIC DI-GMP PHOSPHODIESTERASE PA4108"/>
    <property type="match status" value="1"/>
</dbReference>
<accession>A0A853J9U4</accession>
<dbReference type="PROSITE" id="PS51832">
    <property type="entry name" value="HD_GYP"/>
    <property type="match status" value="1"/>
</dbReference>
<evidence type="ECO:0000259" key="2">
    <source>
        <dbReference type="PROSITE" id="PS51832"/>
    </source>
</evidence>
<name>A0A853J9U4_9GAMM</name>
<dbReference type="Proteomes" id="UP000578091">
    <property type="component" value="Unassembled WGS sequence"/>
</dbReference>
<dbReference type="InterPro" id="IPR006675">
    <property type="entry name" value="HDIG_dom"/>
</dbReference>
<organism evidence="3 4">
    <name type="scientific">Luteimonas salinisoli</name>
    <dbReference type="NCBI Taxonomy" id="2752307"/>
    <lineage>
        <taxon>Bacteria</taxon>
        <taxon>Pseudomonadati</taxon>
        <taxon>Pseudomonadota</taxon>
        <taxon>Gammaproteobacteria</taxon>
        <taxon>Lysobacterales</taxon>
        <taxon>Lysobacteraceae</taxon>
        <taxon>Luteimonas</taxon>
    </lineage>
</organism>
<proteinExistence type="predicted"/>
<reference evidence="3 4" key="1">
    <citation type="submission" date="2020-07" db="EMBL/GenBank/DDBJ databases">
        <title>Luteimonas sp. SJ-92.</title>
        <authorList>
            <person name="Huang X.-X."/>
            <person name="Xu L."/>
            <person name="Sun J.-Q."/>
        </authorList>
    </citation>
    <scope>NUCLEOTIDE SEQUENCE [LARGE SCALE GENOMIC DNA]</scope>
    <source>
        <strain evidence="3 4">SJ-92</strain>
    </source>
</reference>
<protein>
    <submittedName>
        <fullName evidence="3">HD-GYP domain-containing protein</fullName>
    </submittedName>
</protein>
<dbReference type="GO" id="GO:0008081">
    <property type="term" value="F:phosphoric diester hydrolase activity"/>
    <property type="evidence" value="ECO:0007669"/>
    <property type="project" value="UniProtKB-ARBA"/>
</dbReference>
<gene>
    <name evidence="3" type="ORF">H0E84_04460</name>
</gene>
<dbReference type="PANTHER" id="PTHR43155">
    <property type="entry name" value="CYCLIC DI-GMP PHOSPHODIESTERASE PA4108-RELATED"/>
    <property type="match status" value="1"/>
</dbReference>
<feature type="domain" description="HD-GYP" evidence="2">
    <location>
        <begin position="144"/>
        <end position="339"/>
    </location>
</feature>
<dbReference type="CDD" id="cd00077">
    <property type="entry name" value="HDc"/>
    <property type="match status" value="1"/>
</dbReference>
<dbReference type="RefSeq" id="WP_180677431.1">
    <property type="nucleotide sequence ID" value="NZ_JACCKA010000030.1"/>
</dbReference>
<evidence type="ECO:0000313" key="4">
    <source>
        <dbReference type="Proteomes" id="UP000578091"/>
    </source>
</evidence>
<comment type="caution">
    <text evidence="3">The sequence shown here is derived from an EMBL/GenBank/DDBJ whole genome shotgun (WGS) entry which is preliminary data.</text>
</comment>
<dbReference type="SUPFAM" id="SSF109604">
    <property type="entry name" value="HD-domain/PDEase-like"/>
    <property type="match status" value="1"/>
</dbReference>
<dbReference type="AlphaFoldDB" id="A0A853J9U4"/>
<dbReference type="SMART" id="SM00471">
    <property type="entry name" value="HDc"/>
    <property type="match status" value="1"/>
</dbReference>
<dbReference type="InterPro" id="IPR037522">
    <property type="entry name" value="HD_GYP_dom"/>
</dbReference>
<sequence>MLRTIATSQLCAGMYVHRLLGPWLRHPFWRVSFLADDDTVQRLAASTVEQLVIDTDRGADLGQDEAAGALAAAETAESAESAARPSRPARSSPEASADLDSEIARARRICLDGRDAVSAMFREARLGRSVDLQAALPLLEDITGSVMRNPVALVSVARLKTADDYTYLHSVAVSALMAMLARQLGLSEAQTLEAATGGLLHDMGKAAVPLPILNKPGKLTEEEFTVVRRHPEEGARLLRAGGVGNHAVLDVAMHHHEKLDGSGYPTALAGEEIPLLARMGAICDVYDAITSNRPYKQGWDPGESLRRMASWKGHFDPLLLKAFVRSLGIYPLGTLVRLESDRLAVVVEQRPASLLAPKVRAFHSVRAREQILLQDIDLASPGCQDRVVGIESPHEWGFRNLEKLWMP</sequence>
<dbReference type="NCBIfam" id="TIGR00277">
    <property type="entry name" value="HDIG"/>
    <property type="match status" value="1"/>
</dbReference>
<feature type="region of interest" description="Disordered" evidence="1">
    <location>
        <begin position="70"/>
        <end position="99"/>
    </location>
</feature>
<dbReference type="Pfam" id="PF11871">
    <property type="entry name" value="DUF3391"/>
    <property type="match status" value="1"/>
</dbReference>
<dbReference type="InterPro" id="IPR003607">
    <property type="entry name" value="HD/PDEase_dom"/>
</dbReference>
<evidence type="ECO:0000313" key="3">
    <source>
        <dbReference type="EMBL" id="NZA25625.1"/>
    </source>
</evidence>
<feature type="compositionally biased region" description="Low complexity" evidence="1">
    <location>
        <begin position="70"/>
        <end position="96"/>
    </location>
</feature>